<gene>
    <name evidence="3" type="ORF">Ahy_B01g056147</name>
</gene>
<sequence length="760" mass="86186">MSVFVIPVFHHGGILKKDPNGVLRYVDGKIEKFPPMDVDFVNKKDLEELFRGLGYIEYKEIYWLDPAARNLEFGLHILKGDQDINDMCEATLSCPDRNEFYIYFEHPVSQPMAVEPKAEPEEEPVVVTEESSSDDGYESAEDEAYKPSPPSFETDMSPKKNGKKSSKRYTGRRRKRHVLYGESSKGNRIETPPSGLGSAQGPVETDMGGPVEDELGGPAVVNEKSDSDDYNYEYASEECHTPPSKVFAMWSCGLQQITLHVESRVGLQHKFFPASLLSSTVREEESLTFIAILFFRRKPFIFTLHTMKTTKNKEKTLNNYEHPGDNAHNETQRFNKAPPHSGDLIVRSERVMTELDAAETKRQKTEHVEMAEEACLCLFTSNKLFVIKLSNLKKQEDDVKDWTCLPPPPFDFDLKLPDPDLCPFELDSKIYMAVSCPRPLGADSNSWNTYEFKFDERRFWPADGVPAPLYGSSIANTPDSSDVYFCIDPLAIYLGLFVLYHDSRVWKQLNPPPDYERVGADLVVFVLHNTVFVSSDTGNETDSYLAHFDPITETWIVEPDADNNLSKFMNGRYICSSTELGPFRDTYPPKISVPLLGLGSSNNYTVCLTHDEYGEEFDEPLVISEKVFAILVNYQNGRVALYQYLDVFFEGSQPKMEDGARVNLVDLGNGKVCAILFAELEDSGDKLLLFFSFFTLSLSKDFAALQLDSGAPPMERDFLQVTVHKKCVYTMENSRLANDMRHTFVWPPIKGGRFHYTTDI</sequence>
<dbReference type="EMBL" id="SDMP01000011">
    <property type="protein sequence ID" value="RYR31343.1"/>
    <property type="molecule type" value="Genomic_DNA"/>
</dbReference>
<evidence type="ECO:0000259" key="2">
    <source>
        <dbReference type="Pfam" id="PF26130"/>
    </source>
</evidence>
<feature type="region of interest" description="Disordered" evidence="1">
    <location>
        <begin position="114"/>
        <end position="203"/>
    </location>
</feature>
<evidence type="ECO:0000313" key="3">
    <source>
        <dbReference type="EMBL" id="RYR31343.1"/>
    </source>
</evidence>
<dbReference type="Pfam" id="PF26130">
    <property type="entry name" value="PB1-like"/>
    <property type="match status" value="1"/>
</dbReference>
<feature type="compositionally biased region" description="Acidic residues" evidence="1">
    <location>
        <begin position="131"/>
        <end position="142"/>
    </location>
</feature>
<evidence type="ECO:0000313" key="4">
    <source>
        <dbReference type="Proteomes" id="UP000289738"/>
    </source>
</evidence>
<name>A0A445AY57_ARAHY</name>
<proteinExistence type="predicted"/>
<organism evidence="3 4">
    <name type="scientific">Arachis hypogaea</name>
    <name type="common">Peanut</name>
    <dbReference type="NCBI Taxonomy" id="3818"/>
    <lineage>
        <taxon>Eukaryota</taxon>
        <taxon>Viridiplantae</taxon>
        <taxon>Streptophyta</taxon>
        <taxon>Embryophyta</taxon>
        <taxon>Tracheophyta</taxon>
        <taxon>Spermatophyta</taxon>
        <taxon>Magnoliopsida</taxon>
        <taxon>eudicotyledons</taxon>
        <taxon>Gunneridae</taxon>
        <taxon>Pentapetalae</taxon>
        <taxon>rosids</taxon>
        <taxon>fabids</taxon>
        <taxon>Fabales</taxon>
        <taxon>Fabaceae</taxon>
        <taxon>Papilionoideae</taxon>
        <taxon>50 kb inversion clade</taxon>
        <taxon>dalbergioids sensu lato</taxon>
        <taxon>Dalbergieae</taxon>
        <taxon>Pterocarpus clade</taxon>
        <taxon>Arachis</taxon>
    </lineage>
</organism>
<reference evidence="3 4" key="1">
    <citation type="submission" date="2019-01" db="EMBL/GenBank/DDBJ databases">
        <title>Sequencing of cultivated peanut Arachis hypogaea provides insights into genome evolution and oil improvement.</title>
        <authorList>
            <person name="Chen X."/>
        </authorList>
    </citation>
    <scope>NUCLEOTIDE SEQUENCE [LARGE SCALE GENOMIC DNA]</scope>
    <source>
        <strain evidence="4">cv. Fuhuasheng</strain>
        <tissue evidence="3">Leaves</tissue>
    </source>
</reference>
<dbReference type="Proteomes" id="UP000289738">
    <property type="component" value="Chromosome B01"/>
</dbReference>
<dbReference type="InterPro" id="IPR058594">
    <property type="entry name" value="PB1-like_dom_pln"/>
</dbReference>
<accession>A0A445AY57</accession>
<keyword evidence="4" id="KW-1185">Reference proteome</keyword>
<dbReference type="AlphaFoldDB" id="A0A445AY57"/>
<evidence type="ECO:0000256" key="1">
    <source>
        <dbReference type="SAM" id="MobiDB-lite"/>
    </source>
</evidence>
<feature type="compositionally biased region" description="Basic residues" evidence="1">
    <location>
        <begin position="160"/>
        <end position="178"/>
    </location>
</feature>
<protein>
    <recommendedName>
        <fullName evidence="2">PB1-like domain-containing protein</fullName>
    </recommendedName>
</protein>
<feature type="domain" description="PB1-like" evidence="2">
    <location>
        <begin position="5"/>
        <end position="106"/>
    </location>
</feature>
<comment type="caution">
    <text evidence="3">The sequence shown here is derived from an EMBL/GenBank/DDBJ whole genome shotgun (WGS) entry which is preliminary data.</text>
</comment>